<keyword evidence="3" id="KW-1185">Reference proteome</keyword>
<dbReference type="PANTHER" id="PTHR47374">
    <property type="entry name" value="ENDOSOME ANTIGEN-LIKE PROTEIN, PUTATIVE (DUF3444)-RELATED"/>
    <property type="match status" value="1"/>
</dbReference>
<dbReference type="AlphaFoldDB" id="A0A371FEQ7"/>
<organism evidence="2 3">
    <name type="scientific">Mucuna pruriens</name>
    <name type="common">Velvet bean</name>
    <name type="synonym">Dolichos pruriens</name>
    <dbReference type="NCBI Taxonomy" id="157652"/>
    <lineage>
        <taxon>Eukaryota</taxon>
        <taxon>Viridiplantae</taxon>
        <taxon>Streptophyta</taxon>
        <taxon>Embryophyta</taxon>
        <taxon>Tracheophyta</taxon>
        <taxon>Spermatophyta</taxon>
        <taxon>Magnoliopsida</taxon>
        <taxon>eudicotyledons</taxon>
        <taxon>Gunneridae</taxon>
        <taxon>Pentapetalae</taxon>
        <taxon>rosids</taxon>
        <taxon>fabids</taxon>
        <taxon>Fabales</taxon>
        <taxon>Fabaceae</taxon>
        <taxon>Papilionoideae</taxon>
        <taxon>50 kb inversion clade</taxon>
        <taxon>NPAAA clade</taxon>
        <taxon>indigoferoid/millettioid clade</taxon>
        <taxon>Phaseoleae</taxon>
        <taxon>Mucuna</taxon>
    </lineage>
</organism>
<proteinExistence type="predicted"/>
<dbReference type="Proteomes" id="UP000257109">
    <property type="component" value="Unassembled WGS sequence"/>
</dbReference>
<dbReference type="PANTHER" id="PTHR47374:SF10">
    <property type="entry name" value="HEAT SHOCK N-TERMINAL DOMAIN-CONTAINING PROTEIN, PUTATIVE-RELATED"/>
    <property type="match status" value="1"/>
</dbReference>
<comment type="caution">
    <text evidence="2">The sequence shown here is derived from an EMBL/GenBank/DDBJ whole genome shotgun (WGS) entry which is preliminary data.</text>
</comment>
<feature type="domain" description="DUF3444" evidence="1">
    <location>
        <begin position="211"/>
        <end position="395"/>
    </location>
</feature>
<evidence type="ECO:0000313" key="3">
    <source>
        <dbReference type="Proteomes" id="UP000257109"/>
    </source>
</evidence>
<name>A0A371FEQ7_MUCPR</name>
<feature type="non-terminal residue" evidence="2">
    <location>
        <position position="1"/>
    </location>
</feature>
<dbReference type="OrthoDB" id="1911590at2759"/>
<evidence type="ECO:0000259" key="1">
    <source>
        <dbReference type="Pfam" id="PF11926"/>
    </source>
</evidence>
<accession>A0A371FEQ7</accession>
<dbReference type="EMBL" id="QJKJ01009378">
    <property type="protein sequence ID" value="RDX76802.1"/>
    <property type="molecule type" value="Genomic_DNA"/>
</dbReference>
<sequence length="432" mass="49524">MALNNCSGTCNSSGCWDMHPEAKENIKGLNQKKVEALQEKWVAVIMMHNEEYSCARQKLLNAQLLYPQLDDITLMLTICEILLLASSVRISNTEIGFHCILHLIYPSATYSDAINSLHDFVTSTSGVKDEFPGAELALKTVQNALNMLSDREKHFHHGVSHDSDLISSNEISASTLERYSPDVPLEQGILEESIEEVDISENTLCVGKLLSADDFATGQIWAIYCGKDIMPRQYALVNGVISQRQVWVTILEPELVHEDEKTWRENLPIACGTFKPGNSTVVLDVSQFSHLKYEKGTTRPHYMIYPQKGEIWAMYKNWSRKWEHTDYEKSQYWMVEVISNFSRKDGIEVAKLEEVQNCQTFFCRQRHERVYLSRTICETEMLSFSHQVLAYRVPGIERYGIPEDSWHLEPNAIPQAKNMILKLNHFPTKWAL</sequence>
<protein>
    <recommendedName>
        <fullName evidence="1">DUF3444 domain-containing protein</fullName>
    </recommendedName>
</protein>
<reference evidence="2" key="1">
    <citation type="submission" date="2018-05" db="EMBL/GenBank/DDBJ databases">
        <title>Draft genome of Mucuna pruriens seed.</title>
        <authorList>
            <person name="Nnadi N.E."/>
            <person name="Vos R."/>
            <person name="Hasami M.H."/>
            <person name="Devisetty U.K."/>
            <person name="Aguiy J.C."/>
        </authorList>
    </citation>
    <scope>NUCLEOTIDE SEQUENCE [LARGE SCALE GENOMIC DNA]</scope>
    <source>
        <strain evidence="2">JCA_2017</strain>
    </source>
</reference>
<gene>
    <name evidence="2" type="ORF">CR513_43167</name>
</gene>
<dbReference type="Pfam" id="PF11926">
    <property type="entry name" value="DUF3444"/>
    <property type="match status" value="1"/>
</dbReference>
<feature type="non-terminal residue" evidence="2">
    <location>
        <position position="432"/>
    </location>
</feature>
<evidence type="ECO:0000313" key="2">
    <source>
        <dbReference type="EMBL" id="RDX76802.1"/>
    </source>
</evidence>
<dbReference type="InterPro" id="IPR024593">
    <property type="entry name" value="DUF3444"/>
</dbReference>